<feature type="compositionally biased region" description="Basic and acidic residues" evidence="7">
    <location>
        <begin position="253"/>
        <end position="269"/>
    </location>
</feature>
<accession>A0A9P0AR24</accession>
<organism evidence="8 9">
    <name type="scientific">Brassicogethes aeneus</name>
    <name type="common">Rape pollen beetle</name>
    <name type="synonym">Meligethes aeneus</name>
    <dbReference type="NCBI Taxonomy" id="1431903"/>
    <lineage>
        <taxon>Eukaryota</taxon>
        <taxon>Metazoa</taxon>
        <taxon>Ecdysozoa</taxon>
        <taxon>Arthropoda</taxon>
        <taxon>Hexapoda</taxon>
        <taxon>Insecta</taxon>
        <taxon>Pterygota</taxon>
        <taxon>Neoptera</taxon>
        <taxon>Endopterygota</taxon>
        <taxon>Coleoptera</taxon>
        <taxon>Polyphaga</taxon>
        <taxon>Cucujiformia</taxon>
        <taxon>Nitidulidae</taxon>
        <taxon>Meligethinae</taxon>
        <taxon>Brassicogethes</taxon>
    </lineage>
</organism>
<dbReference type="OrthoDB" id="1904536at2759"/>
<dbReference type="InterPro" id="IPR032675">
    <property type="entry name" value="LRR_dom_sf"/>
</dbReference>
<protein>
    <recommendedName>
        <fullName evidence="10">Dynein assembly factor 1, axonemal homolog</fullName>
    </recommendedName>
</protein>
<evidence type="ECO:0000256" key="2">
    <source>
        <dbReference type="ARBA" id="ARBA00006453"/>
    </source>
</evidence>
<feature type="coiled-coil region" evidence="6">
    <location>
        <begin position="853"/>
        <end position="884"/>
    </location>
</feature>
<comment type="similarity">
    <text evidence="2">Belongs to the DNAAF1 family.</text>
</comment>
<dbReference type="Proteomes" id="UP001154078">
    <property type="component" value="Chromosome 10"/>
</dbReference>
<proteinExistence type="inferred from homology"/>
<dbReference type="InterPro" id="IPR050576">
    <property type="entry name" value="Cilia_flagella_integrity"/>
</dbReference>
<evidence type="ECO:0000256" key="1">
    <source>
        <dbReference type="ARBA" id="ARBA00004316"/>
    </source>
</evidence>
<evidence type="ECO:0000256" key="3">
    <source>
        <dbReference type="ARBA" id="ARBA00022614"/>
    </source>
</evidence>
<keyword evidence="4" id="KW-0677">Repeat</keyword>
<feature type="region of interest" description="Disordered" evidence="7">
    <location>
        <begin position="799"/>
        <end position="819"/>
    </location>
</feature>
<evidence type="ECO:0000256" key="5">
    <source>
        <dbReference type="ARBA" id="ARBA00023273"/>
    </source>
</evidence>
<dbReference type="PANTHER" id="PTHR45973:SF9">
    <property type="entry name" value="LEUCINE-RICH REPEAT-CONTAINING PROTEIN 46"/>
    <property type="match status" value="1"/>
</dbReference>
<keyword evidence="9" id="KW-1185">Reference proteome</keyword>
<dbReference type="SUPFAM" id="SSF52058">
    <property type="entry name" value="L domain-like"/>
    <property type="match status" value="1"/>
</dbReference>
<feature type="region of interest" description="Disordered" evidence="7">
    <location>
        <begin position="213"/>
        <end position="298"/>
    </location>
</feature>
<dbReference type="GO" id="GO:0070840">
    <property type="term" value="F:dynein complex binding"/>
    <property type="evidence" value="ECO:0007669"/>
    <property type="project" value="TreeGrafter"/>
</dbReference>
<feature type="compositionally biased region" description="Basic and acidic residues" evidence="7">
    <location>
        <begin position="289"/>
        <end position="298"/>
    </location>
</feature>
<evidence type="ECO:0008006" key="10">
    <source>
        <dbReference type="Google" id="ProtNLM"/>
    </source>
</evidence>
<evidence type="ECO:0000313" key="9">
    <source>
        <dbReference type="Proteomes" id="UP001154078"/>
    </source>
</evidence>
<keyword evidence="6" id="KW-0175">Coiled coil</keyword>
<dbReference type="EMBL" id="OV121141">
    <property type="protein sequence ID" value="CAH0548534.1"/>
    <property type="molecule type" value="Genomic_DNA"/>
</dbReference>
<dbReference type="GO" id="GO:0035082">
    <property type="term" value="P:axoneme assembly"/>
    <property type="evidence" value="ECO:0007669"/>
    <property type="project" value="TreeGrafter"/>
</dbReference>
<comment type="subcellular location">
    <subcellularLocation>
        <location evidence="1">Cell projection</location>
    </subcellularLocation>
</comment>
<dbReference type="PANTHER" id="PTHR45973">
    <property type="entry name" value="PROTEIN PHOSPHATASE 1 REGULATORY SUBUNIT SDS22-RELATED"/>
    <property type="match status" value="1"/>
</dbReference>
<gene>
    <name evidence="8" type="ORF">MELIAE_LOCUS2006</name>
</gene>
<evidence type="ECO:0000313" key="8">
    <source>
        <dbReference type="EMBL" id="CAH0548534.1"/>
    </source>
</evidence>
<evidence type="ECO:0000256" key="6">
    <source>
        <dbReference type="SAM" id="Coils"/>
    </source>
</evidence>
<name>A0A9P0AR24_BRAAE</name>
<evidence type="ECO:0000256" key="4">
    <source>
        <dbReference type="ARBA" id="ARBA00022737"/>
    </source>
</evidence>
<keyword evidence="5" id="KW-0966">Cell projection</keyword>
<dbReference type="AlphaFoldDB" id="A0A9P0AR24"/>
<dbReference type="Gene3D" id="3.80.10.10">
    <property type="entry name" value="Ribonuclease Inhibitor"/>
    <property type="match status" value="1"/>
</dbReference>
<keyword evidence="3" id="KW-0433">Leucine-rich repeat</keyword>
<feature type="compositionally biased region" description="Acidic residues" evidence="7">
    <location>
        <begin position="805"/>
        <end position="819"/>
    </location>
</feature>
<sequence>MKLIMSTTSPGMKKQEDVTSIIPGTLKGAIKQQQAKKTLTNHRSTKEERMDSIASQLQRQDPDVNIVVTNIHKPAENIQIHTLNMSHNYVENHNDFAHLEKLKVLTVLDLSNNYVEDALIVETLAKMPELRVLNLMGNPVIRKIPAYRKTMILACKNLHYLDDRPVFPRDRACAEAWKLGGMAEETAERQRWINRERAKIMASVDALINLRERRNSERTPDSGFGTSCADSGSEFEENRRMSLNTEEDSISEIEERAESPTYHYGRDGDNSEDDESSSSDSESSLNKENFMEDRQTTEDIEEYKDRIFDFTPKAKQVNKKCKLIEEINANEATTSKIEEIELQTIKVEKVTTIKEDTNTIDIHQKPSKTEETQPQPTIFEDELDLAEISFTKYLKRLRTKEAQASFDQEPEETRYDLLDENSQYIENNPEYHEEIQNSRELILAASRNFQGNEEIQRKIHEIMSPMMLLEEVPDVKKMLREGITNVLIVKKEIQSNQEICPNEENQTKSVKDENKKKEENKNSIFHIDIKEMQTRKIEENNFKTEEIPDEKKIEDNCENNKNNQQRNDSIKKLFEIWNDIEDKNIENIMKQKKETYKGEENENIEKKTTMDKENYTNKETKTEIYEKTCNEEIIEENNIVHVIHVKEEETTIEDVKRQIIEDTKKTEDTILKKEVLTIEDQKKNIYKTMEMIQKSLAKLDEKSKMKKDKLFEDYNKKTKKYDEEIEVIIGKEVDSRKSVQYKKEDLHKEHVELIKRVKEIFEDNEDIDKDFAIEEERLIKQMKKIDALYFQDQKQNLQHTKEEVNSEESEEYEEYEEIEENTVNITETEDKSQNITETDLNEIVDGIDELSDMLKKKKSNENLENNLKKTAEQLDIALKESEDSKIINDELKLVKRTTVLSLEMQMAQNNE</sequence>
<evidence type="ECO:0000256" key="7">
    <source>
        <dbReference type="SAM" id="MobiDB-lite"/>
    </source>
</evidence>
<reference evidence="8" key="1">
    <citation type="submission" date="2021-12" db="EMBL/GenBank/DDBJ databases">
        <authorList>
            <person name="King R."/>
        </authorList>
    </citation>
    <scope>NUCLEOTIDE SEQUENCE</scope>
</reference>
<dbReference type="GO" id="GO:0005930">
    <property type="term" value="C:axoneme"/>
    <property type="evidence" value="ECO:0007669"/>
    <property type="project" value="TreeGrafter"/>
</dbReference>